<keyword evidence="1" id="KW-0812">Transmembrane</keyword>
<keyword evidence="1" id="KW-1133">Transmembrane helix</keyword>
<feature type="transmembrane region" description="Helical" evidence="1">
    <location>
        <begin position="48"/>
        <end position="70"/>
    </location>
</feature>
<name>A0A7J8NEA7_9ROSI</name>
<dbReference type="AlphaFoldDB" id="A0A7J8NEA7"/>
<evidence type="ECO:0000313" key="2">
    <source>
        <dbReference type="EMBL" id="MBA0575338.1"/>
    </source>
</evidence>
<organism evidence="2 3">
    <name type="scientific">Gossypium lobatum</name>
    <dbReference type="NCBI Taxonomy" id="34289"/>
    <lineage>
        <taxon>Eukaryota</taxon>
        <taxon>Viridiplantae</taxon>
        <taxon>Streptophyta</taxon>
        <taxon>Embryophyta</taxon>
        <taxon>Tracheophyta</taxon>
        <taxon>Spermatophyta</taxon>
        <taxon>Magnoliopsida</taxon>
        <taxon>eudicotyledons</taxon>
        <taxon>Gunneridae</taxon>
        <taxon>Pentapetalae</taxon>
        <taxon>rosids</taxon>
        <taxon>malvids</taxon>
        <taxon>Malvales</taxon>
        <taxon>Malvaceae</taxon>
        <taxon>Malvoideae</taxon>
        <taxon>Gossypium</taxon>
    </lineage>
</organism>
<protein>
    <submittedName>
        <fullName evidence="2">Uncharacterized protein</fullName>
    </submittedName>
</protein>
<evidence type="ECO:0000256" key="1">
    <source>
        <dbReference type="SAM" id="Phobius"/>
    </source>
</evidence>
<dbReference type="EMBL" id="JABEZX010158517">
    <property type="protein sequence ID" value="MBA0575338.1"/>
    <property type="molecule type" value="Genomic_DNA"/>
</dbReference>
<evidence type="ECO:0000313" key="3">
    <source>
        <dbReference type="Proteomes" id="UP000593572"/>
    </source>
</evidence>
<proteinExistence type="predicted"/>
<accession>A0A7J8NEA7</accession>
<gene>
    <name evidence="2" type="ORF">Golob_025340</name>
</gene>
<sequence>MLAGERVKVDSSDVRSYYSHGATVISGTLIRFHIGICKKRTLSRELRGYFWIRFCIGMVILIGSLCLEFGELLVMPRR</sequence>
<keyword evidence="3" id="KW-1185">Reference proteome</keyword>
<feature type="transmembrane region" description="Helical" evidence="1">
    <location>
        <begin position="17"/>
        <end position="36"/>
    </location>
</feature>
<keyword evidence="1" id="KW-0472">Membrane</keyword>
<dbReference type="Proteomes" id="UP000593572">
    <property type="component" value="Unassembled WGS sequence"/>
</dbReference>
<comment type="caution">
    <text evidence="2">The sequence shown here is derived from an EMBL/GenBank/DDBJ whole genome shotgun (WGS) entry which is preliminary data.</text>
</comment>
<reference evidence="2 3" key="1">
    <citation type="journal article" date="2019" name="Genome Biol. Evol.">
        <title>Insights into the evolution of the New World diploid cottons (Gossypium, subgenus Houzingenia) based on genome sequencing.</title>
        <authorList>
            <person name="Grover C.E."/>
            <person name="Arick M.A. 2nd"/>
            <person name="Thrash A."/>
            <person name="Conover J.L."/>
            <person name="Sanders W.S."/>
            <person name="Peterson D.G."/>
            <person name="Frelichowski J.E."/>
            <person name="Scheffler J.A."/>
            <person name="Scheffler B.E."/>
            <person name="Wendel J.F."/>
        </authorList>
    </citation>
    <scope>NUCLEOTIDE SEQUENCE [LARGE SCALE GENOMIC DNA]</scope>
    <source>
        <strain evidence="2">157</strain>
        <tissue evidence="2">Leaf</tissue>
    </source>
</reference>